<dbReference type="InterPro" id="IPR020598">
    <property type="entry name" value="rRNA_Ade_methylase_Trfase_N"/>
</dbReference>
<dbReference type="HAMAP" id="MF_00607">
    <property type="entry name" value="16SrRNA_methyltr_A"/>
    <property type="match status" value="1"/>
</dbReference>
<feature type="binding site" evidence="7 8">
    <location>
        <position position="37"/>
    </location>
    <ligand>
        <name>S-adenosyl-L-methionine</name>
        <dbReference type="ChEBI" id="CHEBI:59789"/>
    </ligand>
</feature>
<comment type="caution">
    <text evidence="7 8">Lacks conserved residue(s) required for the propagation of feature annotation.</text>
</comment>
<keyword evidence="3 7" id="KW-0489">Methyltransferase</keyword>
<keyword evidence="6 7" id="KW-0694">RNA-binding</keyword>
<dbReference type="PANTHER" id="PTHR11727">
    <property type="entry name" value="DIMETHYLADENOSINE TRANSFERASE"/>
    <property type="match status" value="1"/>
</dbReference>
<dbReference type="Proteomes" id="UP000034107">
    <property type="component" value="Unassembled WGS sequence"/>
</dbReference>
<evidence type="ECO:0000256" key="7">
    <source>
        <dbReference type="HAMAP-Rule" id="MF_00607"/>
    </source>
</evidence>
<evidence type="ECO:0000313" key="10">
    <source>
        <dbReference type="EMBL" id="KKU22315.1"/>
    </source>
</evidence>
<dbReference type="InterPro" id="IPR001737">
    <property type="entry name" value="KsgA/Erm"/>
</dbReference>
<dbReference type="GO" id="GO:0005737">
    <property type="term" value="C:cytoplasm"/>
    <property type="evidence" value="ECO:0007669"/>
    <property type="project" value="UniProtKB-SubCell"/>
</dbReference>
<comment type="caution">
    <text evidence="10">The sequence shown here is derived from an EMBL/GenBank/DDBJ whole genome shotgun (WGS) entry which is preliminary data.</text>
</comment>
<gene>
    <name evidence="7" type="primary">rsmA</name>
    <name evidence="7" type="synonym">ksgA</name>
    <name evidence="10" type="ORF">UX31_C0004G0044</name>
</gene>
<evidence type="ECO:0000256" key="4">
    <source>
        <dbReference type="ARBA" id="ARBA00022679"/>
    </source>
</evidence>
<evidence type="ECO:0000256" key="8">
    <source>
        <dbReference type="PROSITE-ProRule" id="PRU01026"/>
    </source>
</evidence>
<evidence type="ECO:0000256" key="3">
    <source>
        <dbReference type="ARBA" id="ARBA00022603"/>
    </source>
</evidence>
<evidence type="ECO:0000256" key="5">
    <source>
        <dbReference type="ARBA" id="ARBA00022691"/>
    </source>
</evidence>
<comment type="function">
    <text evidence="7">Specifically dimethylates two adjacent adenosines (A1518 and A1519) in the loop of a conserved hairpin near the 3'-end of 16S rRNA in the 30S particle. May play a critical role in biogenesis of 30S subunits.</text>
</comment>
<feature type="binding site" evidence="7 8">
    <location>
        <position position="102"/>
    </location>
    <ligand>
        <name>S-adenosyl-L-methionine</name>
        <dbReference type="ChEBI" id="CHEBI:59789"/>
    </ligand>
</feature>
<dbReference type="SMART" id="SM00650">
    <property type="entry name" value="rADc"/>
    <property type="match status" value="1"/>
</dbReference>
<dbReference type="InterPro" id="IPR020596">
    <property type="entry name" value="rRNA_Ade_Mease_Trfase_CS"/>
</dbReference>
<dbReference type="PROSITE" id="PS01131">
    <property type="entry name" value="RRNA_A_DIMETH"/>
    <property type="match status" value="1"/>
</dbReference>
<proteinExistence type="inferred from homology"/>
<sequence>MFAKKFLGQSFLKDHKVLERIAEVVDIKKDDTVVEIGPGHGELTRRILKYSPKRLVAIEKDGELIDAFLGELINEYPNLQIIQSDALKEIPKIDYPYKLVGNIPYYITGHLLRILQEASQKPSLIVLTLQKEVANRLCAKPPETNLLAATGQFWAKPEIVRYISKKSFKPSPKVDSAVVKIIPFNPQPPEEESLAYYTLVKSLFKQPRKTILNNLKSLGATKDTLLDAGIDPSARPQNLEVKDIVKLSTLFTHK</sequence>
<evidence type="ECO:0000256" key="2">
    <source>
        <dbReference type="ARBA" id="ARBA00022552"/>
    </source>
</evidence>
<dbReference type="Gene3D" id="3.40.50.150">
    <property type="entry name" value="Vaccinia Virus protein VP39"/>
    <property type="match status" value="1"/>
</dbReference>
<protein>
    <recommendedName>
        <fullName evidence="7">Ribosomal RNA small subunit methyltransferase A</fullName>
        <ecNumber evidence="7">2.1.1.182</ecNumber>
    </recommendedName>
    <alternativeName>
        <fullName evidence="7">16S rRNA (adenine(1518)-N(6)/adenine(1519)-N(6))-dimethyltransferase</fullName>
    </alternativeName>
    <alternativeName>
        <fullName evidence="7">16S rRNA dimethyladenosine transferase</fullName>
    </alternativeName>
    <alternativeName>
        <fullName evidence="7">16S rRNA dimethylase</fullName>
    </alternativeName>
    <alternativeName>
        <fullName evidence="7">S-adenosylmethionine-6-N', N'-adenosyl(rRNA) dimethyltransferase</fullName>
    </alternativeName>
</protein>
<keyword evidence="4 7" id="KW-0808">Transferase</keyword>
<evidence type="ECO:0000313" key="11">
    <source>
        <dbReference type="Proteomes" id="UP000034107"/>
    </source>
</evidence>
<dbReference type="Pfam" id="PF00398">
    <property type="entry name" value="RrnaAD"/>
    <property type="match status" value="1"/>
</dbReference>
<organism evidence="10 11">
    <name type="scientific">Candidatus Nomurabacteria bacterium GW2011_GWA1_46_11</name>
    <dbReference type="NCBI Taxonomy" id="1618732"/>
    <lineage>
        <taxon>Bacteria</taxon>
        <taxon>Candidatus Nomuraibacteriota</taxon>
    </lineage>
</organism>
<comment type="subcellular location">
    <subcellularLocation>
        <location evidence="7">Cytoplasm</location>
    </subcellularLocation>
</comment>
<dbReference type="EMBL" id="LCLS01000004">
    <property type="protein sequence ID" value="KKU22315.1"/>
    <property type="molecule type" value="Genomic_DNA"/>
</dbReference>
<dbReference type="PANTHER" id="PTHR11727:SF7">
    <property type="entry name" value="DIMETHYLADENOSINE TRANSFERASE-RELATED"/>
    <property type="match status" value="1"/>
</dbReference>
<evidence type="ECO:0000259" key="9">
    <source>
        <dbReference type="SMART" id="SM00650"/>
    </source>
</evidence>
<dbReference type="Gene3D" id="1.10.8.100">
    <property type="entry name" value="Ribosomal RNA adenine dimethylase-like, domain 2"/>
    <property type="match status" value="1"/>
</dbReference>
<dbReference type="InterPro" id="IPR023165">
    <property type="entry name" value="rRNA_Ade_diMease-like_C"/>
</dbReference>
<dbReference type="InterPro" id="IPR029063">
    <property type="entry name" value="SAM-dependent_MTases_sf"/>
</dbReference>
<keyword evidence="5 7" id="KW-0949">S-adenosyl-L-methionine</keyword>
<keyword evidence="1 7" id="KW-0963">Cytoplasm</keyword>
<dbReference type="SUPFAM" id="SSF53335">
    <property type="entry name" value="S-adenosyl-L-methionine-dependent methyltransferases"/>
    <property type="match status" value="1"/>
</dbReference>
<dbReference type="PATRIC" id="fig|1618732.3.peg.217"/>
<accession>A0A0G1RN15</accession>
<dbReference type="InterPro" id="IPR011530">
    <property type="entry name" value="rRNA_adenine_dimethylase"/>
</dbReference>
<dbReference type="PROSITE" id="PS51689">
    <property type="entry name" value="SAM_RNA_A_N6_MT"/>
    <property type="match status" value="1"/>
</dbReference>
<dbReference type="GO" id="GO:0003723">
    <property type="term" value="F:RNA binding"/>
    <property type="evidence" value="ECO:0007669"/>
    <property type="project" value="UniProtKB-UniRule"/>
</dbReference>
<feature type="binding site" evidence="7 8">
    <location>
        <position position="85"/>
    </location>
    <ligand>
        <name>S-adenosyl-L-methionine</name>
        <dbReference type="ChEBI" id="CHEBI:59789"/>
    </ligand>
</feature>
<evidence type="ECO:0000256" key="6">
    <source>
        <dbReference type="ARBA" id="ARBA00022884"/>
    </source>
</evidence>
<feature type="domain" description="Ribosomal RNA adenine methylase transferase N-terminal" evidence="9">
    <location>
        <begin position="17"/>
        <end position="185"/>
    </location>
</feature>
<comment type="catalytic activity">
    <reaction evidence="7">
        <text>adenosine(1518)/adenosine(1519) in 16S rRNA + 4 S-adenosyl-L-methionine = N(6)-dimethyladenosine(1518)/N(6)-dimethyladenosine(1519) in 16S rRNA + 4 S-adenosyl-L-homocysteine + 4 H(+)</text>
        <dbReference type="Rhea" id="RHEA:19609"/>
        <dbReference type="Rhea" id="RHEA-COMP:10232"/>
        <dbReference type="Rhea" id="RHEA-COMP:10233"/>
        <dbReference type="ChEBI" id="CHEBI:15378"/>
        <dbReference type="ChEBI" id="CHEBI:57856"/>
        <dbReference type="ChEBI" id="CHEBI:59789"/>
        <dbReference type="ChEBI" id="CHEBI:74411"/>
        <dbReference type="ChEBI" id="CHEBI:74493"/>
        <dbReference type="EC" id="2.1.1.182"/>
    </reaction>
</comment>
<feature type="binding site" evidence="7 8">
    <location>
        <position position="59"/>
    </location>
    <ligand>
        <name>S-adenosyl-L-methionine</name>
        <dbReference type="ChEBI" id="CHEBI:59789"/>
    </ligand>
</feature>
<dbReference type="NCBIfam" id="TIGR00755">
    <property type="entry name" value="ksgA"/>
    <property type="match status" value="1"/>
</dbReference>
<keyword evidence="2 7" id="KW-0698">rRNA processing</keyword>
<dbReference type="CDD" id="cd02440">
    <property type="entry name" value="AdoMet_MTases"/>
    <property type="match status" value="1"/>
</dbReference>
<feature type="binding site" evidence="7 8">
    <location>
        <position position="12"/>
    </location>
    <ligand>
        <name>S-adenosyl-L-methionine</name>
        <dbReference type="ChEBI" id="CHEBI:59789"/>
    </ligand>
</feature>
<dbReference type="EC" id="2.1.1.182" evidence="7"/>
<dbReference type="GO" id="GO:0052908">
    <property type="term" value="F:16S rRNA (adenine(1518)-N(6)/adenine(1519)-N(6))-dimethyltransferase activity"/>
    <property type="evidence" value="ECO:0007669"/>
    <property type="project" value="UniProtKB-EC"/>
</dbReference>
<comment type="similarity">
    <text evidence="7">Belongs to the class I-like SAM-binding methyltransferase superfamily. rRNA adenine N(6)-methyltransferase family. RsmA subfamily.</text>
</comment>
<name>A0A0G1RN15_9BACT</name>
<dbReference type="AlphaFoldDB" id="A0A0G1RN15"/>
<evidence type="ECO:0000256" key="1">
    <source>
        <dbReference type="ARBA" id="ARBA00022490"/>
    </source>
</evidence>
<reference evidence="10 11" key="1">
    <citation type="journal article" date="2015" name="Nature">
        <title>rRNA introns, odd ribosomes, and small enigmatic genomes across a large radiation of phyla.</title>
        <authorList>
            <person name="Brown C.T."/>
            <person name="Hug L.A."/>
            <person name="Thomas B.C."/>
            <person name="Sharon I."/>
            <person name="Castelle C.J."/>
            <person name="Singh A."/>
            <person name="Wilkins M.J."/>
            <person name="Williams K.H."/>
            <person name="Banfield J.F."/>
        </authorList>
    </citation>
    <scope>NUCLEOTIDE SEQUENCE [LARGE SCALE GENOMIC DNA]</scope>
</reference>